<reference evidence="1" key="3">
    <citation type="submission" date="2025-09" db="UniProtKB">
        <authorList>
            <consortium name="Ensembl"/>
        </authorList>
    </citation>
    <scope>IDENTIFICATION</scope>
</reference>
<organism evidence="1 2">
    <name type="scientific">Podarcis muralis</name>
    <name type="common">Wall lizard</name>
    <name type="synonym">Lacerta muralis</name>
    <dbReference type="NCBI Taxonomy" id="64176"/>
    <lineage>
        <taxon>Eukaryota</taxon>
        <taxon>Metazoa</taxon>
        <taxon>Chordata</taxon>
        <taxon>Craniata</taxon>
        <taxon>Vertebrata</taxon>
        <taxon>Euteleostomi</taxon>
        <taxon>Lepidosauria</taxon>
        <taxon>Squamata</taxon>
        <taxon>Bifurcata</taxon>
        <taxon>Unidentata</taxon>
        <taxon>Episquamata</taxon>
        <taxon>Laterata</taxon>
        <taxon>Lacertibaenia</taxon>
        <taxon>Lacertidae</taxon>
        <taxon>Podarcis</taxon>
    </lineage>
</organism>
<dbReference type="Ensembl" id="ENSPMRT00000007286.1">
    <property type="protein sequence ID" value="ENSPMRP00000006828.1"/>
    <property type="gene ID" value="ENSPMRG00000004634.1"/>
</dbReference>
<proteinExistence type="predicted"/>
<keyword evidence="2" id="KW-1185">Reference proteome</keyword>
<reference evidence="1 2" key="1">
    <citation type="journal article" date="2019" name="Proc. Natl. Acad. Sci. U.S.A.">
        <title>Regulatory changes in pterin and carotenoid genes underlie balanced color polymorphisms in the wall lizard.</title>
        <authorList>
            <person name="Andrade P."/>
            <person name="Pinho C."/>
            <person name="Perez I de Lanuza G."/>
            <person name="Afonso S."/>
            <person name="Brejcha J."/>
            <person name="Rubin C.J."/>
            <person name="Wallerman O."/>
            <person name="Pereira P."/>
            <person name="Sabatino S.J."/>
            <person name="Bellati A."/>
            <person name="Pellitteri-Rosa D."/>
            <person name="Bosakova Z."/>
            <person name="Bunikis I."/>
            <person name="Carretero M.A."/>
            <person name="Feiner N."/>
            <person name="Marsik P."/>
            <person name="Pauperio F."/>
            <person name="Salvi D."/>
            <person name="Soler L."/>
            <person name="While G.M."/>
            <person name="Uller T."/>
            <person name="Font E."/>
            <person name="Andersson L."/>
            <person name="Carneiro M."/>
        </authorList>
    </citation>
    <scope>NUCLEOTIDE SEQUENCE</scope>
</reference>
<reference evidence="1" key="2">
    <citation type="submission" date="2025-08" db="UniProtKB">
        <authorList>
            <consortium name="Ensembl"/>
        </authorList>
    </citation>
    <scope>IDENTIFICATION</scope>
</reference>
<sequence length="49" mass="4967">EGCGRGAGAGGRVLVLGLWRAAAESAPRKAVAARLAAKWPATPLLLEAR</sequence>
<name>A0A670I4H3_PODMU</name>
<evidence type="ECO:0000313" key="2">
    <source>
        <dbReference type="Proteomes" id="UP000472272"/>
    </source>
</evidence>
<protein>
    <submittedName>
        <fullName evidence="1">Uncharacterized protein</fullName>
    </submittedName>
</protein>
<dbReference type="AlphaFoldDB" id="A0A670I4H3"/>
<evidence type="ECO:0000313" key="1">
    <source>
        <dbReference type="Ensembl" id="ENSPMRP00000006828.1"/>
    </source>
</evidence>
<dbReference type="Proteomes" id="UP000472272">
    <property type="component" value="Chromosome 4"/>
</dbReference>
<accession>A0A670I4H3</accession>